<dbReference type="AlphaFoldDB" id="A0A9P5UUC2"/>
<protein>
    <submittedName>
        <fullName evidence="1">Uncharacterized protein</fullName>
    </submittedName>
</protein>
<reference evidence="1" key="1">
    <citation type="journal article" date="2020" name="Fungal Divers.">
        <title>Resolving the Mortierellaceae phylogeny through synthesis of multi-gene phylogenetics and phylogenomics.</title>
        <authorList>
            <person name="Vandepol N."/>
            <person name="Liber J."/>
            <person name="Desiro A."/>
            <person name="Na H."/>
            <person name="Kennedy M."/>
            <person name="Barry K."/>
            <person name="Grigoriev I.V."/>
            <person name="Miller A.N."/>
            <person name="O'Donnell K."/>
            <person name="Stajich J.E."/>
            <person name="Bonito G."/>
        </authorList>
    </citation>
    <scope>NUCLEOTIDE SEQUENCE</scope>
    <source>
        <strain evidence="1">NRRL 6426</strain>
    </source>
</reference>
<accession>A0A9P5UUC2</accession>
<evidence type="ECO:0000313" key="2">
    <source>
        <dbReference type="Proteomes" id="UP000748756"/>
    </source>
</evidence>
<dbReference type="OrthoDB" id="2444301at2759"/>
<organism evidence="1 2">
    <name type="scientific">Linnemannia schmuckeri</name>
    <dbReference type="NCBI Taxonomy" id="64567"/>
    <lineage>
        <taxon>Eukaryota</taxon>
        <taxon>Fungi</taxon>
        <taxon>Fungi incertae sedis</taxon>
        <taxon>Mucoromycota</taxon>
        <taxon>Mortierellomycotina</taxon>
        <taxon>Mortierellomycetes</taxon>
        <taxon>Mortierellales</taxon>
        <taxon>Mortierellaceae</taxon>
        <taxon>Linnemannia</taxon>
    </lineage>
</organism>
<feature type="non-terminal residue" evidence="1">
    <location>
        <position position="1"/>
    </location>
</feature>
<evidence type="ECO:0000313" key="1">
    <source>
        <dbReference type="EMBL" id="KAF9118449.1"/>
    </source>
</evidence>
<gene>
    <name evidence="1" type="ORF">BG015_006616</name>
</gene>
<proteinExistence type="predicted"/>
<comment type="caution">
    <text evidence="1">The sequence shown here is derived from an EMBL/GenBank/DDBJ whole genome shotgun (WGS) entry which is preliminary data.</text>
</comment>
<name>A0A9P5UUC2_9FUNG</name>
<dbReference type="Proteomes" id="UP000748756">
    <property type="component" value="Unassembled WGS sequence"/>
</dbReference>
<keyword evidence="2" id="KW-1185">Reference proteome</keyword>
<sequence>MAKNELDWIKARALEGLDWKAIKARLRLSKETMDKLEQEGTRGPIPPCMYMPYGDVRKAQYRLKIQDSRKSQDPTVS</sequence>
<dbReference type="EMBL" id="JAAAUQ010003191">
    <property type="protein sequence ID" value="KAF9118449.1"/>
    <property type="molecule type" value="Genomic_DNA"/>
</dbReference>